<evidence type="ECO:0000256" key="14">
    <source>
        <dbReference type="PIRSR" id="PIRSR000168-1"/>
    </source>
</evidence>
<dbReference type="STRING" id="77020.A0A0N0RRY1"/>
<evidence type="ECO:0000256" key="2">
    <source>
        <dbReference type="ARBA" id="ARBA00001974"/>
    </source>
</evidence>
<dbReference type="Proteomes" id="UP000037751">
    <property type="component" value="Unassembled WGS sequence"/>
</dbReference>
<comment type="cofactor">
    <cofactor evidence="2">
        <name>FAD</name>
        <dbReference type="ChEBI" id="CHEBI:57692"/>
    </cofactor>
</comment>
<dbReference type="Gene3D" id="1.10.540.10">
    <property type="entry name" value="Acyl-CoA dehydrogenase/oxidase, N-terminal domain"/>
    <property type="match status" value="1"/>
</dbReference>
<evidence type="ECO:0000256" key="5">
    <source>
        <dbReference type="ARBA" id="ARBA00006288"/>
    </source>
</evidence>
<feature type="binding site" evidence="15">
    <location>
        <position position="147"/>
    </location>
    <ligand>
        <name>FAD</name>
        <dbReference type="ChEBI" id="CHEBI:57692"/>
    </ligand>
</feature>
<keyword evidence="7 13" id="KW-0274">FAD</keyword>
<evidence type="ECO:0000256" key="8">
    <source>
        <dbReference type="ARBA" id="ARBA00022832"/>
    </source>
</evidence>
<dbReference type="AlphaFoldDB" id="A0A0N0RRY1"/>
<dbReference type="GO" id="GO:0033540">
    <property type="term" value="P:fatty acid beta-oxidation using acyl-CoA oxidase"/>
    <property type="evidence" value="ECO:0007669"/>
    <property type="project" value="UniProtKB-UniPathway"/>
</dbReference>
<evidence type="ECO:0000259" key="19">
    <source>
        <dbReference type="Pfam" id="PF22924"/>
    </source>
</evidence>
<dbReference type="GO" id="GO:0055088">
    <property type="term" value="P:lipid homeostasis"/>
    <property type="evidence" value="ECO:0007669"/>
    <property type="project" value="TreeGrafter"/>
</dbReference>
<comment type="subcellular location">
    <subcellularLocation>
        <location evidence="3">Peroxisome</location>
    </subcellularLocation>
</comment>
<gene>
    <name evidence="20" type="ORF">Malapachy_0432</name>
</gene>
<reference evidence="20 21" key="1">
    <citation type="submission" date="2015-07" db="EMBL/GenBank/DDBJ databases">
        <title>Draft Genome Sequence of Malassezia furfur CBS1878 and Malassezia pachydermatis CBS1879.</title>
        <authorList>
            <person name="Triana S."/>
            <person name="Ohm R."/>
            <person name="Gonzalez A."/>
            <person name="DeCock H."/>
            <person name="Restrepo S."/>
            <person name="Celis A."/>
        </authorList>
    </citation>
    <scope>NUCLEOTIDE SEQUENCE [LARGE SCALE GENOMIC DNA]</scope>
    <source>
        <strain evidence="20 21">CBS 1879</strain>
    </source>
</reference>
<dbReference type="Gene3D" id="2.40.110.10">
    <property type="entry name" value="Butyryl-CoA Dehydrogenase, subunit A, domain 2"/>
    <property type="match status" value="1"/>
</dbReference>
<dbReference type="SUPFAM" id="SSF56645">
    <property type="entry name" value="Acyl-CoA dehydrogenase NM domain-like"/>
    <property type="match status" value="1"/>
</dbReference>
<proteinExistence type="inferred from homology"/>
<dbReference type="EMBL" id="LGAV01000008">
    <property type="protein sequence ID" value="KOS12872.1"/>
    <property type="molecule type" value="Genomic_DNA"/>
</dbReference>
<dbReference type="GO" id="GO:0071949">
    <property type="term" value="F:FAD binding"/>
    <property type="evidence" value="ECO:0007669"/>
    <property type="project" value="InterPro"/>
</dbReference>
<dbReference type="FunFam" id="1.20.140.10:FF:000015">
    <property type="entry name" value="Acyl-coenzyme A oxidase"/>
    <property type="match status" value="1"/>
</dbReference>
<dbReference type="GeneID" id="28726827"/>
<evidence type="ECO:0000259" key="17">
    <source>
        <dbReference type="Pfam" id="PF02770"/>
    </source>
</evidence>
<dbReference type="PANTHER" id="PTHR10909:SF352">
    <property type="entry name" value="ACYL-COENZYME A OXIDASE-LIKE PROTEIN"/>
    <property type="match status" value="1"/>
</dbReference>
<sequence>MAKANLTMETLAKERLNPPFDLHAMAVANHGSETRLQFKRRVMLELERNNAFFNDDFYDLTEHELRERTFIKIGSIVNWLQNEPLDVFRQRLEVISVADPGFWTRFGVHLGLFTNCVRSGSTSGQFAYWVNKGMLSCRNFYGCFGMTEICHGSNVQGIETTATFDEDTDEFIIHTPHLGATKWWIGGAAHSATHCAVFARLIVKGKDYGTKTFVVPLRNVDTYDTLPGVTIGDIGMKMGRNGIDNGYIQFTYVRVPRAYMLMRHCQVTREGQVFEPPMQQLAYGALLTGRVMMAVDSGNIGKKAITIAGRYAAVRRQFKSDPNQEYETVLLDYPIHQRRLMPLLAQAVAFQYTGQQLTHMLNSTTEALDALEPGDPKLEEVLELLKSTHASSSGLKAFCTWATLSAIEVCRQSLGGHGYSAYTGLAPLYNDFAVHCTWEGDNTILALQLGRALMSAYEEAKQGKHQGEALSYLNNIDQVLGARCGSEEELDTLEGIEAGWLTASAHFVKVASDEFERLIQAGHTREQAAEKCSQLRFVAASVHTSGFIFRQFRAAVNEHKDGSDGVKKTMATLAKLYGLWQMEEKSGFLLRSGWLKPEQFDYVSRRVTELCAEVRSFAIPLIDSFEYSDFVINSPFGRYDGNIYQEYFNMVRRNNPVLKPHPYFERLIKPLISRRVPEPEDATELMGLDDDIEEIQAEAKEALENARK</sequence>
<keyword evidence="6 13" id="KW-0285">Flavoprotein</keyword>
<evidence type="ECO:0000256" key="1">
    <source>
        <dbReference type="ARBA" id="ARBA00001201"/>
    </source>
</evidence>
<evidence type="ECO:0000256" key="12">
    <source>
        <dbReference type="ARBA" id="ARBA00063271"/>
    </source>
</evidence>
<dbReference type="PANTHER" id="PTHR10909">
    <property type="entry name" value="ELECTRON TRANSPORT OXIDOREDUCTASE"/>
    <property type="match status" value="1"/>
</dbReference>
<evidence type="ECO:0000256" key="9">
    <source>
        <dbReference type="ARBA" id="ARBA00023002"/>
    </source>
</evidence>
<evidence type="ECO:0000256" key="4">
    <source>
        <dbReference type="ARBA" id="ARBA00004846"/>
    </source>
</evidence>
<dbReference type="InterPro" id="IPR006091">
    <property type="entry name" value="Acyl-CoA_Oxase/DH_mid-dom"/>
</dbReference>
<protein>
    <recommendedName>
        <fullName evidence="13">Acyl-coenzyme A oxidase</fullName>
    </recommendedName>
</protein>
<dbReference type="InterPro" id="IPR037069">
    <property type="entry name" value="AcylCoA_DH/ox_N_sf"/>
</dbReference>
<dbReference type="InterPro" id="IPR012258">
    <property type="entry name" value="Acyl-CoA_oxidase"/>
</dbReference>
<dbReference type="SUPFAM" id="SSF47203">
    <property type="entry name" value="Acyl-CoA dehydrogenase C-terminal domain-like"/>
    <property type="match status" value="2"/>
</dbReference>
<dbReference type="OrthoDB" id="538336at2759"/>
<dbReference type="Gene3D" id="1.20.140.10">
    <property type="entry name" value="Butyryl-CoA Dehydrogenase, subunit A, domain 3"/>
    <property type="match status" value="2"/>
</dbReference>
<comment type="caution">
    <text evidence="20">The sequence shown here is derived from an EMBL/GenBank/DDBJ whole genome shotgun (WGS) entry which is preliminary data.</text>
</comment>
<evidence type="ECO:0000313" key="20">
    <source>
        <dbReference type="EMBL" id="KOS12872.1"/>
    </source>
</evidence>
<feature type="domain" description="Acyl-CoA oxidase C-terminal" evidence="16">
    <location>
        <begin position="496"/>
        <end position="672"/>
    </location>
</feature>
<dbReference type="Pfam" id="PF14749">
    <property type="entry name" value="Acyl-CoA_ox_N"/>
    <property type="match status" value="1"/>
</dbReference>
<dbReference type="InterPro" id="IPR046373">
    <property type="entry name" value="Acyl-CoA_Oxase/DH_mid-dom_sf"/>
</dbReference>
<accession>A0A0N0RRY1</accession>
<evidence type="ECO:0000256" key="3">
    <source>
        <dbReference type="ARBA" id="ARBA00004275"/>
    </source>
</evidence>
<dbReference type="UniPathway" id="UPA00661"/>
<dbReference type="FunFam" id="2.40.110.10:FF:000003">
    <property type="entry name" value="Acyl-coenzyme A oxidase"/>
    <property type="match status" value="1"/>
</dbReference>
<keyword evidence="9" id="KW-0560">Oxidoreductase</keyword>
<comment type="subunit">
    <text evidence="12">Heteropentamer composed of five different subunits.</text>
</comment>
<dbReference type="PIRSF" id="PIRSF000168">
    <property type="entry name" value="Acyl-CoA_oxidase"/>
    <property type="match status" value="1"/>
</dbReference>
<comment type="catalytic activity">
    <reaction evidence="1">
        <text>a 2,3-saturated acyl-CoA + O2 = a (2E)-enoyl-CoA + H2O2</text>
        <dbReference type="Rhea" id="RHEA:38959"/>
        <dbReference type="ChEBI" id="CHEBI:15379"/>
        <dbReference type="ChEBI" id="CHEBI:16240"/>
        <dbReference type="ChEBI" id="CHEBI:58856"/>
        <dbReference type="ChEBI" id="CHEBI:65111"/>
        <dbReference type="EC" id="1.3.3.6"/>
    </reaction>
</comment>
<evidence type="ECO:0000256" key="7">
    <source>
        <dbReference type="ARBA" id="ARBA00022827"/>
    </source>
</evidence>
<dbReference type="InterPro" id="IPR002655">
    <property type="entry name" value="Acyl-CoA_oxidase_C"/>
</dbReference>
<evidence type="ECO:0000259" key="18">
    <source>
        <dbReference type="Pfam" id="PF14749"/>
    </source>
</evidence>
<dbReference type="FunFam" id="1.10.540.10:FF:000018">
    <property type="entry name" value="Acyl-coenzyme A oxidase"/>
    <property type="match status" value="1"/>
</dbReference>
<feature type="domain" description="Acyl-CoA oxidase C-alpha1" evidence="19">
    <location>
        <begin position="283"/>
        <end position="454"/>
    </location>
</feature>
<feature type="active site" description="Proton acceptor" evidence="14">
    <location>
        <position position="439"/>
    </location>
</feature>
<keyword evidence="8" id="KW-0276">Fatty acid metabolism</keyword>
<keyword evidence="10" id="KW-0443">Lipid metabolism</keyword>
<evidence type="ECO:0000256" key="13">
    <source>
        <dbReference type="PIRNR" id="PIRNR000168"/>
    </source>
</evidence>
<feature type="domain" description="Acyl-coenzyme A oxidase N-terminal" evidence="18">
    <location>
        <begin position="23"/>
        <end position="131"/>
    </location>
</feature>
<keyword evidence="21" id="KW-1185">Reference proteome</keyword>
<dbReference type="Pfam" id="PF01756">
    <property type="entry name" value="ACOX"/>
    <property type="match status" value="1"/>
</dbReference>
<evidence type="ECO:0000256" key="6">
    <source>
        <dbReference type="ARBA" id="ARBA00022630"/>
    </source>
</evidence>
<evidence type="ECO:0000256" key="15">
    <source>
        <dbReference type="PIRSR" id="PIRSR000168-2"/>
    </source>
</evidence>
<dbReference type="GO" id="GO:0003997">
    <property type="term" value="F:acyl-CoA oxidase activity"/>
    <property type="evidence" value="ECO:0007669"/>
    <property type="project" value="UniProtKB-EC"/>
</dbReference>
<dbReference type="GO" id="GO:0005504">
    <property type="term" value="F:fatty acid binding"/>
    <property type="evidence" value="ECO:0007669"/>
    <property type="project" value="TreeGrafter"/>
</dbReference>
<dbReference type="InterPro" id="IPR029320">
    <property type="entry name" value="Acyl-CoA_ox_N"/>
</dbReference>
<dbReference type="VEuPathDB" id="FungiDB:Malapachy_0432"/>
<dbReference type="InterPro" id="IPR009100">
    <property type="entry name" value="AcylCoA_DH/oxidase_NM_dom_sf"/>
</dbReference>
<evidence type="ECO:0000313" key="21">
    <source>
        <dbReference type="Proteomes" id="UP000037751"/>
    </source>
</evidence>
<comment type="pathway">
    <text evidence="4">Lipid metabolism; peroxisomal fatty acid beta-oxidation.</text>
</comment>
<dbReference type="Pfam" id="PF22924">
    <property type="entry name" value="ACOX_C_alpha1"/>
    <property type="match status" value="1"/>
</dbReference>
<feature type="domain" description="Acyl-CoA oxidase/dehydrogenase middle" evidence="17">
    <location>
        <begin position="143"/>
        <end position="251"/>
    </location>
</feature>
<keyword evidence="11" id="KW-0576">Peroxisome</keyword>
<feature type="binding site" evidence="15">
    <location>
        <position position="186"/>
    </location>
    <ligand>
        <name>FAD</name>
        <dbReference type="ChEBI" id="CHEBI:57692"/>
    </ligand>
</feature>
<dbReference type="Pfam" id="PF02770">
    <property type="entry name" value="Acyl-CoA_dh_M"/>
    <property type="match status" value="1"/>
</dbReference>
<dbReference type="InterPro" id="IPR036250">
    <property type="entry name" value="AcylCo_DH-like_C"/>
</dbReference>
<evidence type="ECO:0000259" key="16">
    <source>
        <dbReference type="Pfam" id="PF01756"/>
    </source>
</evidence>
<dbReference type="InterPro" id="IPR055060">
    <property type="entry name" value="ACOX_C_alpha1"/>
</dbReference>
<organism evidence="20 21">
    <name type="scientific">Malassezia pachydermatis</name>
    <dbReference type="NCBI Taxonomy" id="77020"/>
    <lineage>
        <taxon>Eukaryota</taxon>
        <taxon>Fungi</taxon>
        <taxon>Dikarya</taxon>
        <taxon>Basidiomycota</taxon>
        <taxon>Ustilaginomycotina</taxon>
        <taxon>Malasseziomycetes</taxon>
        <taxon>Malasseziales</taxon>
        <taxon>Malasseziaceae</taxon>
        <taxon>Malassezia</taxon>
    </lineage>
</organism>
<dbReference type="FunFam" id="1.20.140.10:FF:000013">
    <property type="entry name" value="Acyl-coenzyme A oxidase"/>
    <property type="match status" value="1"/>
</dbReference>
<name>A0A0N0RRY1_9BASI</name>
<evidence type="ECO:0000256" key="10">
    <source>
        <dbReference type="ARBA" id="ARBA00023098"/>
    </source>
</evidence>
<dbReference type="GO" id="GO:0005777">
    <property type="term" value="C:peroxisome"/>
    <property type="evidence" value="ECO:0007669"/>
    <property type="project" value="UniProtKB-SubCell"/>
</dbReference>
<comment type="similarity">
    <text evidence="5 13">Belongs to the acyl-CoA oxidase family.</text>
</comment>
<evidence type="ECO:0000256" key="11">
    <source>
        <dbReference type="ARBA" id="ARBA00023140"/>
    </source>
</evidence>
<dbReference type="RefSeq" id="XP_017990504.1">
    <property type="nucleotide sequence ID" value="XM_018134952.1"/>
</dbReference>